<keyword evidence="10" id="KW-0548">Nucleotidyltransferase</keyword>
<keyword evidence="7 8" id="KW-0501">Molybdenum cofactor biosynthesis</keyword>
<evidence type="ECO:0000256" key="3">
    <source>
        <dbReference type="ARBA" id="ARBA00022723"/>
    </source>
</evidence>
<dbReference type="CDD" id="cd02503">
    <property type="entry name" value="MobA"/>
    <property type="match status" value="1"/>
</dbReference>
<comment type="subcellular location">
    <subcellularLocation>
        <location evidence="8">Cytoplasm</location>
    </subcellularLocation>
</comment>
<comment type="catalytic activity">
    <reaction evidence="8">
        <text>Mo-molybdopterin + GTP + H(+) = Mo-molybdopterin guanine dinucleotide + diphosphate</text>
        <dbReference type="Rhea" id="RHEA:34243"/>
        <dbReference type="ChEBI" id="CHEBI:15378"/>
        <dbReference type="ChEBI" id="CHEBI:33019"/>
        <dbReference type="ChEBI" id="CHEBI:37565"/>
        <dbReference type="ChEBI" id="CHEBI:71302"/>
        <dbReference type="ChEBI" id="CHEBI:71310"/>
        <dbReference type="EC" id="2.7.7.77"/>
    </reaction>
</comment>
<feature type="binding site" evidence="8">
    <location>
        <position position="83"/>
    </location>
    <ligand>
        <name>GTP</name>
        <dbReference type="ChEBI" id="CHEBI:37565"/>
    </ligand>
</feature>
<feature type="binding site" evidence="8">
    <location>
        <begin position="17"/>
        <end position="19"/>
    </location>
    <ligand>
        <name>GTP</name>
        <dbReference type="ChEBI" id="CHEBI:37565"/>
    </ligand>
</feature>
<feature type="domain" description="MobA-like NTP transferase" evidence="9">
    <location>
        <begin position="14"/>
        <end position="179"/>
    </location>
</feature>
<keyword evidence="2 8" id="KW-0808">Transferase</keyword>
<evidence type="ECO:0000256" key="2">
    <source>
        <dbReference type="ARBA" id="ARBA00022679"/>
    </source>
</evidence>
<evidence type="ECO:0000259" key="9">
    <source>
        <dbReference type="Pfam" id="PF12804"/>
    </source>
</evidence>
<dbReference type="SUPFAM" id="SSF53448">
    <property type="entry name" value="Nucleotide-diphospho-sugar transferases"/>
    <property type="match status" value="1"/>
</dbReference>
<feature type="binding site" evidence="8">
    <location>
        <position position="29"/>
    </location>
    <ligand>
        <name>GTP</name>
        <dbReference type="ChEBI" id="CHEBI:37565"/>
    </ligand>
</feature>
<dbReference type="PANTHER" id="PTHR19136">
    <property type="entry name" value="MOLYBDENUM COFACTOR GUANYLYLTRANSFERASE"/>
    <property type="match status" value="1"/>
</dbReference>
<comment type="subunit">
    <text evidence="8">Monomer.</text>
</comment>
<dbReference type="InterPro" id="IPR013482">
    <property type="entry name" value="Molybde_CF_guanTrfase"/>
</dbReference>
<dbReference type="OrthoDB" id="9788394at2"/>
<evidence type="ECO:0000256" key="8">
    <source>
        <dbReference type="HAMAP-Rule" id="MF_00316"/>
    </source>
</evidence>
<sequence>MENQHPDHIPPPDGLILAGGQSVRMGKDKALLTVAGVTLVEHQIKNMLPRVQHLYIAANHMTDALRSRMPHFGEDKKLIWLEDHLNGAHGPLSGVMAALTKMQFSTARYLWISSCDAYGVDEGVLPLLQKTLLEGDADIACLTVDGREQPLQALLDCHLGSDLKPWLEAGNRSVFRWYHRHKMVAVSLSDTHKGCYNINTPADYQSLLQTQTHCSDS</sequence>
<keyword evidence="1 8" id="KW-0963">Cytoplasm</keyword>
<dbReference type="InterPro" id="IPR029044">
    <property type="entry name" value="Nucleotide-diphossugar_trans"/>
</dbReference>
<dbReference type="GO" id="GO:0061603">
    <property type="term" value="F:molybdenum cofactor guanylyltransferase activity"/>
    <property type="evidence" value="ECO:0007669"/>
    <property type="project" value="UniProtKB-EC"/>
</dbReference>
<comment type="similarity">
    <text evidence="8">Belongs to the MobA family.</text>
</comment>
<feature type="binding site" evidence="8">
    <location>
        <position position="116"/>
    </location>
    <ligand>
        <name>GTP</name>
        <dbReference type="ChEBI" id="CHEBI:37565"/>
    </ligand>
</feature>
<comment type="function">
    <text evidence="8">Transfers a GMP moiety from GTP to Mo-molybdopterin (Mo-MPT) cofactor (Moco or molybdenum cofactor) to form Mo-molybdopterin guanine dinucleotide (Mo-MGD) cofactor.</text>
</comment>
<keyword evidence="3 8" id="KW-0479">Metal-binding</keyword>
<proteinExistence type="inferred from homology"/>
<keyword evidence="4 8" id="KW-0547">Nucleotide-binding</keyword>
<dbReference type="GO" id="GO:0005737">
    <property type="term" value="C:cytoplasm"/>
    <property type="evidence" value="ECO:0007669"/>
    <property type="project" value="UniProtKB-SubCell"/>
</dbReference>
<dbReference type="PANTHER" id="PTHR19136:SF81">
    <property type="entry name" value="MOLYBDENUM COFACTOR GUANYLYLTRANSFERASE"/>
    <property type="match status" value="1"/>
</dbReference>
<evidence type="ECO:0000256" key="1">
    <source>
        <dbReference type="ARBA" id="ARBA00022490"/>
    </source>
</evidence>
<organism evidence="10 11">
    <name type="scientific">BD1-7 clade bacterium</name>
    <dbReference type="NCBI Taxonomy" id="2029982"/>
    <lineage>
        <taxon>Bacteria</taxon>
        <taxon>Pseudomonadati</taxon>
        <taxon>Pseudomonadota</taxon>
        <taxon>Gammaproteobacteria</taxon>
        <taxon>Cellvibrionales</taxon>
        <taxon>Spongiibacteraceae</taxon>
        <taxon>BD1-7 clade</taxon>
    </lineage>
</organism>
<reference evidence="10 11" key="1">
    <citation type="submission" date="2019-11" db="EMBL/GenBank/DDBJ databases">
        <authorList>
            <person name="Holert J."/>
        </authorList>
    </citation>
    <scope>NUCLEOTIDE SEQUENCE [LARGE SCALE GENOMIC DNA]</scope>
    <source>
        <strain evidence="10">SB11_3</strain>
    </source>
</reference>
<dbReference type="GO" id="GO:0006777">
    <property type="term" value="P:Mo-molybdopterin cofactor biosynthetic process"/>
    <property type="evidence" value="ECO:0007669"/>
    <property type="project" value="UniProtKB-KW"/>
</dbReference>
<evidence type="ECO:0000313" key="11">
    <source>
        <dbReference type="Proteomes" id="UP000441399"/>
    </source>
</evidence>
<gene>
    <name evidence="8 10" type="primary">mobA</name>
    <name evidence="10" type="ORF">OPDIPICF_04393</name>
</gene>
<feature type="binding site" evidence="8">
    <location>
        <position position="116"/>
    </location>
    <ligand>
        <name>Mg(2+)</name>
        <dbReference type="ChEBI" id="CHEBI:18420"/>
    </ligand>
</feature>
<evidence type="ECO:0000256" key="7">
    <source>
        <dbReference type="ARBA" id="ARBA00023150"/>
    </source>
</evidence>
<evidence type="ECO:0000256" key="6">
    <source>
        <dbReference type="ARBA" id="ARBA00023134"/>
    </source>
</evidence>
<comment type="cofactor">
    <cofactor evidence="8">
        <name>Mg(2+)</name>
        <dbReference type="ChEBI" id="CHEBI:18420"/>
    </cofactor>
</comment>
<comment type="caution">
    <text evidence="8">Lacks conserved residue(s) required for the propagation of feature annotation.</text>
</comment>
<dbReference type="Proteomes" id="UP000441399">
    <property type="component" value="Unassembled WGS sequence"/>
</dbReference>
<dbReference type="EC" id="2.7.7.77" evidence="8"/>
<dbReference type="InterPro" id="IPR025877">
    <property type="entry name" value="MobA-like_NTP_Trfase"/>
</dbReference>
<evidence type="ECO:0000256" key="5">
    <source>
        <dbReference type="ARBA" id="ARBA00022842"/>
    </source>
</evidence>
<keyword evidence="11" id="KW-1185">Reference proteome</keyword>
<keyword evidence="5 8" id="KW-0460">Magnesium</keyword>
<dbReference type="Gene3D" id="3.90.550.10">
    <property type="entry name" value="Spore Coat Polysaccharide Biosynthesis Protein SpsA, Chain A"/>
    <property type="match status" value="1"/>
</dbReference>
<evidence type="ECO:0000256" key="4">
    <source>
        <dbReference type="ARBA" id="ARBA00022741"/>
    </source>
</evidence>
<dbReference type="EMBL" id="CACSIO010000007">
    <property type="protein sequence ID" value="CAA0101563.1"/>
    <property type="molecule type" value="Genomic_DNA"/>
</dbReference>
<dbReference type="Pfam" id="PF12804">
    <property type="entry name" value="NTP_transf_3"/>
    <property type="match status" value="1"/>
</dbReference>
<dbReference type="GO" id="GO:0005525">
    <property type="term" value="F:GTP binding"/>
    <property type="evidence" value="ECO:0007669"/>
    <property type="project" value="UniProtKB-UniRule"/>
</dbReference>
<dbReference type="GO" id="GO:0046872">
    <property type="term" value="F:metal ion binding"/>
    <property type="evidence" value="ECO:0007669"/>
    <property type="project" value="UniProtKB-KW"/>
</dbReference>
<evidence type="ECO:0000313" key="10">
    <source>
        <dbReference type="EMBL" id="CAA0101563.1"/>
    </source>
</evidence>
<dbReference type="AlphaFoldDB" id="A0A5S9PD68"/>
<name>A0A5S9PD68_9GAMM</name>
<keyword evidence="6 8" id="KW-0342">GTP-binding</keyword>
<protein>
    <recommendedName>
        <fullName evidence="8">Molybdenum cofactor guanylyltransferase</fullName>
        <shortName evidence="8">MoCo guanylyltransferase</shortName>
        <ecNumber evidence="8">2.7.7.77</ecNumber>
    </recommendedName>
    <alternativeName>
        <fullName evidence="8">GTP:molybdopterin guanylyltransferase</fullName>
    </alternativeName>
    <alternativeName>
        <fullName evidence="8">Mo-MPT guanylyltransferase</fullName>
    </alternativeName>
    <alternativeName>
        <fullName evidence="8">Molybdopterin guanylyltransferase</fullName>
    </alternativeName>
    <alternativeName>
        <fullName evidence="8">Molybdopterin-guanine dinucleotide synthase</fullName>
        <shortName evidence="8">MGD synthase</shortName>
    </alternativeName>
</protein>
<accession>A0A5S9PD68</accession>
<comment type="domain">
    <text evidence="8">The N-terminal domain determines nucleotide recognition and specific binding, while the C-terminal domain determines the specific binding to the target protein.</text>
</comment>
<dbReference type="HAMAP" id="MF_00316">
    <property type="entry name" value="MobA"/>
    <property type="match status" value="1"/>
</dbReference>